<name>A0A8E2ENF4_9PEZI</name>
<dbReference type="Pfam" id="PF00398">
    <property type="entry name" value="RrnaAD"/>
    <property type="match status" value="1"/>
</dbReference>
<accession>A0A8E2ENF4</accession>
<dbReference type="SUPFAM" id="SSF53335">
    <property type="entry name" value="S-adenosyl-L-methionine-dependent methyltransferases"/>
    <property type="match status" value="1"/>
</dbReference>
<sequence>MRLNASRKPQFRSQIVSPQLCDDIIAYIGPSLQKHKNCDILDINPGIGIWSSELHNFLQPRSHILLESQPEFYKPFLEELSNKPGSKYKLLIGDTGDFATYERLINEGQFPNQTRLNPGDPRLNQLNNTLLVTGSFAYDPVMPGLGFSSMARQVFSQFAKSAWSNELFHAYGHVRMLLWATTDDSQFLVPRSVTQPQKFPMLLQKICTTNVIASPISLPRVSGRQGASRDFRTELEGSAQVFAAMQRAGLEIPVHRRDALCTFAHKFFGKFAANSDLGVQGSLDALIEFERQGMSMQGLLPETVREQVALEEEIAKGIRKEFEIKPVTSTKKPKPILSVDGKRLARLRIQNRAAQKKREMRSALVDKAEEIYQMECFVLTTKSKAGKRETKAKLDVLNAEYKTEKNALNRLDQSLVDTEFDDRLAVRSPLHRLEWDKRSFEPLLIHDNEVWPNSRTALLDMTPKPRPEGESFRDVEYYQDILIPILANGSLTVPQALGSIAPGASQLIEEVPALRDPAKGGRLNMDHFRARMLRGEILDGLVKAYREWPFRPPETDHPKYFQAMSTGTLMLDRR</sequence>
<evidence type="ECO:0000256" key="2">
    <source>
        <dbReference type="ARBA" id="ARBA00022603"/>
    </source>
</evidence>
<keyword evidence="2 7" id="KW-0489">Methyltransferase</keyword>
<evidence type="ECO:0000313" key="9">
    <source>
        <dbReference type="EMBL" id="OCL01688.1"/>
    </source>
</evidence>
<dbReference type="InterPro" id="IPR029063">
    <property type="entry name" value="SAM-dependent_MTases_sf"/>
</dbReference>
<keyword evidence="7" id="KW-0698">rRNA processing</keyword>
<dbReference type="GO" id="GO:0005759">
    <property type="term" value="C:mitochondrial matrix"/>
    <property type="evidence" value="ECO:0007669"/>
    <property type="project" value="TreeGrafter"/>
</dbReference>
<dbReference type="GO" id="GO:0006391">
    <property type="term" value="P:transcription initiation at mitochondrial promoter"/>
    <property type="evidence" value="ECO:0007669"/>
    <property type="project" value="TreeGrafter"/>
</dbReference>
<dbReference type="InterPro" id="IPR001737">
    <property type="entry name" value="KsgA/Erm"/>
</dbReference>
<comment type="function">
    <text evidence="6">Mitochondrial transcription factor that confers selective promoter recognition on the core subunit of the yeast mitochondrial RNA polymerase. Interacts with DNA in a non-specific manner.</text>
</comment>
<feature type="coiled-coil region" evidence="8">
    <location>
        <begin position="387"/>
        <end position="414"/>
    </location>
</feature>
<dbReference type="GO" id="GO:0034245">
    <property type="term" value="C:mitochondrial DNA-directed RNA polymerase complex"/>
    <property type="evidence" value="ECO:0007669"/>
    <property type="project" value="TreeGrafter"/>
</dbReference>
<evidence type="ECO:0000256" key="6">
    <source>
        <dbReference type="ARBA" id="ARBA00024915"/>
    </source>
</evidence>
<dbReference type="PANTHER" id="PTHR11727:SF17">
    <property type="entry name" value="DIMETHYLADENOSINE TRANSFERASE 1, MITOCHONDRIAL"/>
    <property type="match status" value="1"/>
</dbReference>
<keyword evidence="3 7" id="KW-0808">Transferase</keyword>
<dbReference type="PANTHER" id="PTHR11727">
    <property type="entry name" value="DIMETHYLADENOSINE TRANSFERASE"/>
    <property type="match status" value="1"/>
</dbReference>
<dbReference type="OrthoDB" id="16079at2759"/>
<dbReference type="AlphaFoldDB" id="A0A8E2ENF4"/>
<evidence type="ECO:0000256" key="3">
    <source>
        <dbReference type="ARBA" id="ARBA00022679"/>
    </source>
</evidence>
<dbReference type="GO" id="GO:0008168">
    <property type="term" value="F:methyltransferase activity"/>
    <property type="evidence" value="ECO:0007669"/>
    <property type="project" value="UniProtKB-KW"/>
</dbReference>
<dbReference type="Proteomes" id="UP000250140">
    <property type="component" value="Unassembled WGS sequence"/>
</dbReference>
<dbReference type="Gene3D" id="3.40.50.150">
    <property type="entry name" value="Vaccinia Virus protein VP39"/>
    <property type="match status" value="1"/>
</dbReference>
<dbReference type="GO" id="GO:0006364">
    <property type="term" value="P:rRNA processing"/>
    <property type="evidence" value="ECO:0007669"/>
    <property type="project" value="UniProtKB-KW"/>
</dbReference>
<dbReference type="GO" id="GO:0003723">
    <property type="term" value="F:RNA binding"/>
    <property type="evidence" value="ECO:0007669"/>
    <property type="project" value="UniProtKB-KW"/>
</dbReference>
<dbReference type="GO" id="GO:0034246">
    <property type="term" value="F:mitochondrial transcription factor activity"/>
    <property type="evidence" value="ECO:0007669"/>
    <property type="project" value="TreeGrafter"/>
</dbReference>
<keyword evidence="8" id="KW-0175">Coiled coil</keyword>
<dbReference type="InterPro" id="IPR023165">
    <property type="entry name" value="rRNA_Ade_diMease-like_C"/>
</dbReference>
<keyword evidence="5" id="KW-0694">RNA-binding</keyword>
<dbReference type="EC" id="2.1.1.-" evidence="7"/>
<evidence type="ECO:0000256" key="7">
    <source>
        <dbReference type="RuleBase" id="RU362106"/>
    </source>
</evidence>
<evidence type="ECO:0000256" key="4">
    <source>
        <dbReference type="ARBA" id="ARBA00022691"/>
    </source>
</evidence>
<comment type="subcellular location">
    <subcellularLocation>
        <location evidence="1">Mitochondrion</location>
    </subcellularLocation>
</comment>
<proteinExistence type="inferred from homology"/>
<organism evidence="9 10">
    <name type="scientific">Glonium stellatum</name>
    <dbReference type="NCBI Taxonomy" id="574774"/>
    <lineage>
        <taxon>Eukaryota</taxon>
        <taxon>Fungi</taxon>
        <taxon>Dikarya</taxon>
        <taxon>Ascomycota</taxon>
        <taxon>Pezizomycotina</taxon>
        <taxon>Dothideomycetes</taxon>
        <taxon>Pleosporomycetidae</taxon>
        <taxon>Gloniales</taxon>
        <taxon>Gloniaceae</taxon>
        <taxon>Glonium</taxon>
    </lineage>
</organism>
<evidence type="ECO:0000256" key="1">
    <source>
        <dbReference type="ARBA" id="ARBA00004173"/>
    </source>
</evidence>
<gene>
    <name evidence="9" type="ORF">AOQ84DRAFT_350336</name>
</gene>
<reference evidence="9 10" key="1">
    <citation type="journal article" date="2016" name="Nat. Commun.">
        <title>Ectomycorrhizal ecology is imprinted in the genome of the dominant symbiotic fungus Cenococcum geophilum.</title>
        <authorList>
            <consortium name="DOE Joint Genome Institute"/>
            <person name="Peter M."/>
            <person name="Kohler A."/>
            <person name="Ohm R.A."/>
            <person name="Kuo A."/>
            <person name="Krutzmann J."/>
            <person name="Morin E."/>
            <person name="Arend M."/>
            <person name="Barry K.W."/>
            <person name="Binder M."/>
            <person name="Choi C."/>
            <person name="Clum A."/>
            <person name="Copeland A."/>
            <person name="Grisel N."/>
            <person name="Haridas S."/>
            <person name="Kipfer T."/>
            <person name="LaButti K."/>
            <person name="Lindquist E."/>
            <person name="Lipzen A."/>
            <person name="Maire R."/>
            <person name="Meier B."/>
            <person name="Mihaltcheva S."/>
            <person name="Molinier V."/>
            <person name="Murat C."/>
            <person name="Poggeler S."/>
            <person name="Quandt C.A."/>
            <person name="Sperisen C."/>
            <person name="Tritt A."/>
            <person name="Tisserant E."/>
            <person name="Crous P.W."/>
            <person name="Henrissat B."/>
            <person name="Nehls U."/>
            <person name="Egli S."/>
            <person name="Spatafora J.W."/>
            <person name="Grigoriev I.V."/>
            <person name="Martin F.M."/>
        </authorList>
    </citation>
    <scope>NUCLEOTIDE SEQUENCE [LARGE SCALE GENOMIC DNA]</scope>
    <source>
        <strain evidence="9 10">CBS 207.34</strain>
    </source>
</reference>
<evidence type="ECO:0000256" key="5">
    <source>
        <dbReference type="ARBA" id="ARBA00022884"/>
    </source>
</evidence>
<keyword evidence="10" id="KW-1185">Reference proteome</keyword>
<evidence type="ECO:0000256" key="8">
    <source>
        <dbReference type="SAM" id="Coils"/>
    </source>
</evidence>
<comment type="similarity">
    <text evidence="7">Belongs to the class I-like SAM-binding methyltransferase superfamily. rRNA adenine N(6)-methyltransferase family.</text>
</comment>
<evidence type="ECO:0000313" key="10">
    <source>
        <dbReference type="Proteomes" id="UP000250140"/>
    </source>
</evidence>
<dbReference type="GO" id="GO:0032259">
    <property type="term" value="P:methylation"/>
    <property type="evidence" value="ECO:0007669"/>
    <property type="project" value="UniProtKB-KW"/>
</dbReference>
<dbReference type="EMBL" id="KV751092">
    <property type="protein sequence ID" value="OCL01688.1"/>
    <property type="molecule type" value="Genomic_DNA"/>
</dbReference>
<dbReference type="Gene3D" id="1.10.8.100">
    <property type="entry name" value="Ribosomal RNA adenine dimethylase-like, domain 2"/>
    <property type="match status" value="1"/>
</dbReference>
<keyword evidence="4 7" id="KW-0949">S-adenosyl-L-methionine</keyword>
<protein>
    <recommendedName>
        <fullName evidence="7">rRNA adenine N(6)-methyltransferase</fullName>
        <ecNumber evidence="7">2.1.1.-</ecNumber>
    </recommendedName>
</protein>